<organism evidence="2 3">
    <name type="scientific">Perkinsus olseni</name>
    <name type="common">Perkinsus atlanticus</name>
    <dbReference type="NCBI Taxonomy" id="32597"/>
    <lineage>
        <taxon>Eukaryota</taxon>
        <taxon>Sar</taxon>
        <taxon>Alveolata</taxon>
        <taxon>Perkinsozoa</taxon>
        <taxon>Perkinsea</taxon>
        <taxon>Perkinsida</taxon>
        <taxon>Perkinsidae</taxon>
        <taxon>Perkinsus</taxon>
    </lineage>
</organism>
<proteinExistence type="predicted"/>
<feature type="chain" id="PRO_5029800212" evidence="1">
    <location>
        <begin position="19"/>
        <end position="234"/>
    </location>
</feature>
<dbReference type="Proteomes" id="UP000570595">
    <property type="component" value="Unassembled WGS sequence"/>
</dbReference>
<dbReference type="OrthoDB" id="10313858at2759"/>
<feature type="signal peptide" evidence="1">
    <location>
        <begin position="1"/>
        <end position="18"/>
    </location>
</feature>
<evidence type="ECO:0000313" key="3">
    <source>
        <dbReference type="Proteomes" id="UP000570595"/>
    </source>
</evidence>
<keyword evidence="1" id="KW-0732">Signal</keyword>
<comment type="caution">
    <text evidence="2">The sequence shown here is derived from an EMBL/GenBank/DDBJ whole genome shotgun (WGS) entry which is preliminary data.</text>
</comment>
<evidence type="ECO:0000256" key="1">
    <source>
        <dbReference type="SAM" id="SignalP"/>
    </source>
</evidence>
<dbReference type="AlphaFoldDB" id="A0A7J6L3G0"/>
<gene>
    <name evidence="2" type="ORF">FOZ61_008471</name>
</gene>
<reference evidence="2 3" key="1">
    <citation type="submission" date="2020-04" db="EMBL/GenBank/DDBJ databases">
        <title>Perkinsus olseni comparative genomics.</title>
        <authorList>
            <person name="Bogema D.R."/>
        </authorList>
    </citation>
    <scope>NUCLEOTIDE SEQUENCE [LARGE SCALE GENOMIC DNA]</scope>
    <source>
        <strain evidence="2">ATCC PRA-179</strain>
    </source>
</reference>
<name>A0A7J6L3G0_PEROL</name>
<sequence length="234" mass="26494">MILSFVILLWAAITMVVAIPDGHYLYTSKKPAIEVALMTRSGHAELSVKCGSAKYRTNWFEPSGSEEDSAIFHRFPETSRETHTYGHLLKSLQIACTKIAIESPDLQELGLDKEGDITSQLGGRKITLKRRWRPLIGGNFMSDTPLSPIKQQFDIHPDGHVFVRFHCDGGGDTGYMLYRLSEKRDTRIYELTRARGGQPVQHLLDRFKAVCRSIWSEDNNYGKQLPGSLPPRLY</sequence>
<accession>A0A7J6L3G0</accession>
<protein>
    <submittedName>
        <fullName evidence="2">Uncharacterized protein</fullName>
    </submittedName>
</protein>
<evidence type="ECO:0000313" key="2">
    <source>
        <dbReference type="EMBL" id="KAF4654133.1"/>
    </source>
</evidence>
<dbReference type="EMBL" id="JABAHT010000560">
    <property type="protein sequence ID" value="KAF4654133.1"/>
    <property type="molecule type" value="Genomic_DNA"/>
</dbReference>